<dbReference type="GO" id="GO:0006294">
    <property type="term" value="P:nucleotide-excision repair, preincision complex assembly"/>
    <property type="evidence" value="ECO:0007669"/>
    <property type="project" value="TreeGrafter"/>
</dbReference>
<dbReference type="GO" id="GO:0000439">
    <property type="term" value="C:transcription factor TFIIH core complex"/>
    <property type="evidence" value="ECO:0007669"/>
    <property type="project" value="UniProtKB-UniRule"/>
</dbReference>
<keyword evidence="4 8" id="KW-0805">Transcription regulation</keyword>
<evidence type="ECO:0000256" key="1">
    <source>
        <dbReference type="ARBA" id="ARBA00004123"/>
    </source>
</evidence>
<evidence type="ECO:0000256" key="2">
    <source>
        <dbReference type="ARBA" id="ARBA00007470"/>
    </source>
</evidence>
<gene>
    <name evidence="9" type="ORF">H257_09890</name>
</gene>
<dbReference type="Pfam" id="PF06331">
    <property type="entry name" value="Tfb5"/>
    <property type="match status" value="1"/>
</dbReference>
<dbReference type="InterPro" id="IPR009400">
    <property type="entry name" value="TFIIH_TTDA/Tfb5"/>
</dbReference>
<dbReference type="STRING" id="112090.W4GA36"/>
<dbReference type="GO" id="GO:0006367">
    <property type="term" value="P:transcription initiation at RNA polymerase II promoter"/>
    <property type="evidence" value="ECO:0007669"/>
    <property type="project" value="UniProtKB-UniRule"/>
</dbReference>
<keyword evidence="5 8" id="KW-0804">Transcription</keyword>
<evidence type="ECO:0000256" key="8">
    <source>
        <dbReference type="RuleBase" id="RU368032"/>
    </source>
</evidence>
<comment type="subcellular location">
    <subcellularLocation>
        <location evidence="1 8">Nucleus</location>
    </subcellularLocation>
</comment>
<evidence type="ECO:0000256" key="7">
    <source>
        <dbReference type="ARBA" id="ARBA00023242"/>
    </source>
</evidence>
<comment type="subunit">
    <text evidence="8">Component of the 7-subunit TFIIH core complex.</text>
</comment>
<keyword evidence="3 8" id="KW-0227">DNA damage</keyword>
<evidence type="ECO:0000313" key="9">
    <source>
        <dbReference type="EMBL" id="ETV75929.1"/>
    </source>
</evidence>
<dbReference type="InterPro" id="IPR035935">
    <property type="entry name" value="TFB5-like_sf"/>
</dbReference>
<comment type="similarity">
    <text evidence="2 8">Belongs to the TFB5 family.</text>
</comment>
<dbReference type="RefSeq" id="XP_009834571.1">
    <property type="nucleotide sequence ID" value="XM_009836269.1"/>
</dbReference>
<keyword evidence="6 8" id="KW-0234">DNA repair</keyword>
<dbReference type="SMART" id="SM01395">
    <property type="entry name" value="Tbf5"/>
    <property type="match status" value="1"/>
</dbReference>
<evidence type="ECO:0000256" key="6">
    <source>
        <dbReference type="ARBA" id="ARBA00023204"/>
    </source>
</evidence>
<comment type="function">
    <text evidence="8">In NER, TFIIH acts by opening DNA around the lesion to allow the excision of the damaged oligonucleotide and its replacement by a new DNA fragment. In transcription, TFIIH has an essential role in transcription initiation. When the pre-initiation complex (PIC) has been established, TFIIH is required for promoter opening and promoter escape.</text>
</comment>
<accession>W4GA36</accession>
<name>W4GA36_APHAT</name>
<dbReference type="GO" id="GO:0005675">
    <property type="term" value="C:transcription factor TFIIH holo complex"/>
    <property type="evidence" value="ECO:0007669"/>
    <property type="project" value="TreeGrafter"/>
</dbReference>
<sequence>MASHGRESIQGVLVTCDPPTKQYLRHLNLTPGKKKFIIQDLDDHHLFIDPDPAIVMYINEMIDKWNDKNTYQAPTN</sequence>
<evidence type="ECO:0000256" key="3">
    <source>
        <dbReference type="ARBA" id="ARBA00022763"/>
    </source>
</evidence>
<dbReference type="PANTHER" id="PTHR28580:SF1">
    <property type="entry name" value="GENERAL TRANSCRIPTION FACTOR IIH SUBUNIT 5"/>
    <property type="match status" value="1"/>
</dbReference>
<keyword evidence="7 8" id="KW-0539">Nucleus</keyword>
<protein>
    <recommendedName>
        <fullName evidence="8">General transcription and DNA repair factor IIH subunit TFB5</fullName>
    </recommendedName>
</protein>
<dbReference type="GeneID" id="20811886"/>
<dbReference type="EMBL" id="KI913138">
    <property type="protein sequence ID" value="ETV75929.1"/>
    <property type="molecule type" value="Genomic_DNA"/>
</dbReference>
<organism evidence="9">
    <name type="scientific">Aphanomyces astaci</name>
    <name type="common">Crayfish plague agent</name>
    <dbReference type="NCBI Taxonomy" id="112090"/>
    <lineage>
        <taxon>Eukaryota</taxon>
        <taxon>Sar</taxon>
        <taxon>Stramenopiles</taxon>
        <taxon>Oomycota</taxon>
        <taxon>Saprolegniomycetes</taxon>
        <taxon>Saprolegniales</taxon>
        <taxon>Verrucalvaceae</taxon>
        <taxon>Aphanomyces</taxon>
    </lineage>
</organism>
<proteinExistence type="inferred from homology"/>
<dbReference type="AlphaFoldDB" id="W4GA36"/>
<dbReference type="OrthoDB" id="354at2759"/>
<dbReference type="SUPFAM" id="SSF142897">
    <property type="entry name" value="TFB5-like"/>
    <property type="match status" value="1"/>
</dbReference>
<evidence type="ECO:0000256" key="4">
    <source>
        <dbReference type="ARBA" id="ARBA00023015"/>
    </source>
</evidence>
<dbReference type="PANTHER" id="PTHR28580">
    <property type="entry name" value="GENERAL TRANSCRIPTION FACTOR IIH SUBUNIT 5"/>
    <property type="match status" value="1"/>
</dbReference>
<dbReference type="Gene3D" id="3.30.70.1220">
    <property type="entry name" value="TFB5-like"/>
    <property type="match status" value="1"/>
</dbReference>
<evidence type="ECO:0000256" key="5">
    <source>
        <dbReference type="ARBA" id="ARBA00023163"/>
    </source>
</evidence>
<reference evidence="9" key="1">
    <citation type="submission" date="2013-12" db="EMBL/GenBank/DDBJ databases">
        <title>The Genome Sequence of Aphanomyces astaci APO3.</title>
        <authorList>
            <consortium name="The Broad Institute Genomics Platform"/>
            <person name="Russ C."/>
            <person name="Tyler B."/>
            <person name="van West P."/>
            <person name="Dieguez-Uribeondo J."/>
            <person name="Young S.K."/>
            <person name="Zeng Q."/>
            <person name="Gargeya S."/>
            <person name="Fitzgerald M."/>
            <person name="Abouelleil A."/>
            <person name="Alvarado L."/>
            <person name="Chapman S.B."/>
            <person name="Gainer-Dewar J."/>
            <person name="Goldberg J."/>
            <person name="Griggs A."/>
            <person name="Gujja S."/>
            <person name="Hansen M."/>
            <person name="Howarth C."/>
            <person name="Imamovic A."/>
            <person name="Ireland A."/>
            <person name="Larimer J."/>
            <person name="McCowan C."/>
            <person name="Murphy C."/>
            <person name="Pearson M."/>
            <person name="Poon T.W."/>
            <person name="Priest M."/>
            <person name="Roberts A."/>
            <person name="Saif S."/>
            <person name="Shea T."/>
            <person name="Sykes S."/>
            <person name="Wortman J."/>
            <person name="Nusbaum C."/>
            <person name="Birren B."/>
        </authorList>
    </citation>
    <scope>NUCLEOTIDE SEQUENCE [LARGE SCALE GENOMIC DNA]</scope>
    <source>
        <strain evidence="9">APO3</strain>
    </source>
</reference>
<dbReference type="VEuPathDB" id="FungiDB:H257_09890"/>